<accession>A0A9Q3K3H5</accession>
<dbReference type="AlphaFoldDB" id="A0A9Q3K3H5"/>
<gene>
    <name evidence="1" type="ORF">O181_113389</name>
</gene>
<comment type="caution">
    <text evidence="1">The sequence shown here is derived from an EMBL/GenBank/DDBJ whole genome shotgun (WGS) entry which is preliminary data.</text>
</comment>
<evidence type="ECO:0000313" key="1">
    <source>
        <dbReference type="EMBL" id="MBW0573674.1"/>
    </source>
</evidence>
<keyword evidence="2" id="KW-1185">Reference proteome</keyword>
<protein>
    <submittedName>
        <fullName evidence="1">Uncharacterized protein</fullName>
    </submittedName>
</protein>
<proteinExistence type="predicted"/>
<organism evidence="1 2">
    <name type="scientific">Austropuccinia psidii MF-1</name>
    <dbReference type="NCBI Taxonomy" id="1389203"/>
    <lineage>
        <taxon>Eukaryota</taxon>
        <taxon>Fungi</taxon>
        <taxon>Dikarya</taxon>
        <taxon>Basidiomycota</taxon>
        <taxon>Pucciniomycotina</taxon>
        <taxon>Pucciniomycetes</taxon>
        <taxon>Pucciniales</taxon>
        <taxon>Sphaerophragmiaceae</taxon>
        <taxon>Austropuccinia</taxon>
    </lineage>
</organism>
<evidence type="ECO:0000313" key="2">
    <source>
        <dbReference type="Proteomes" id="UP000765509"/>
    </source>
</evidence>
<reference evidence="1" key="1">
    <citation type="submission" date="2021-03" db="EMBL/GenBank/DDBJ databases">
        <title>Draft genome sequence of rust myrtle Austropuccinia psidii MF-1, a brazilian biotype.</title>
        <authorList>
            <person name="Quecine M.C."/>
            <person name="Pachon D.M.R."/>
            <person name="Bonatelli M.L."/>
            <person name="Correr F.H."/>
            <person name="Franceschini L.M."/>
            <person name="Leite T.F."/>
            <person name="Margarido G.R.A."/>
            <person name="Almeida C.A."/>
            <person name="Ferrarezi J.A."/>
            <person name="Labate C.A."/>
        </authorList>
    </citation>
    <scope>NUCLEOTIDE SEQUENCE</scope>
    <source>
        <strain evidence="1">MF-1</strain>
    </source>
</reference>
<name>A0A9Q3K3H5_9BASI</name>
<dbReference type="Proteomes" id="UP000765509">
    <property type="component" value="Unassembled WGS sequence"/>
</dbReference>
<dbReference type="EMBL" id="AVOT02092582">
    <property type="protein sequence ID" value="MBW0573674.1"/>
    <property type="molecule type" value="Genomic_DNA"/>
</dbReference>
<sequence>MTGCVGKGPSFTTYAYLWPDYFIHSGPGKLSVWGSVSSTPGGERTDMGSKYFNCTISGNAKPPLNVVRPACHGCTLIPPR</sequence>